<keyword evidence="3 7" id="KW-0812">Transmembrane</keyword>
<keyword evidence="11" id="KW-1185">Reference proteome</keyword>
<feature type="transmembrane region" description="Helical" evidence="7">
    <location>
        <begin position="265"/>
        <end position="288"/>
    </location>
</feature>
<feature type="domain" description="ABC3 transporter permease C-terminal" evidence="8">
    <location>
        <begin position="744"/>
        <end position="862"/>
    </location>
</feature>
<name>D9TS68_THETC</name>
<evidence type="ECO:0000259" key="8">
    <source>
        <dbReference type="Pfam" id="PF02687"/>
    </source>
</evidence>
<dbReference type="InterPro" id="IPR003838">
    <property type="entry name" value="ABC3_permease_C"/>
</dbReference>
<dbReference type="InterPro" id="IPR025857">
    <property type="entry name" value="MacB_PCD"/>
</dbReference>
<dbReference type="HOGENOM" id="CLU_010964_3_0_9"/>
<dbReference type="InterPro" id="IPR050250">
    <property type="entry name" value="Macrolide_Exporter_MacB"/>
</dbReference>
<keyword evidence="5 7" id="KW-0472">Membrane</keyword>
<organism evidence="10 11">
    <name type="scientific">Thermoanaerobacterium thermosaccharolyticum (strain ATCC 7956 / DSM 571 / NCIMB 9385 / NCA 3814 / NCTC 13789 / WDCM 00135 / 2032)</name>
    <name type="common">Clostridium thermosaccharolyticum</name>
    <dbReference type="NCBI Taxonomy" id="580327"/>
    <lineage>
        <taxon>Bacteria</taxon>
        <taxon>Bacillati</taxon>
        <taxon>Bacillota</taxon>
        <taxon>Clostridia</taxon>
        <taxon>Thermoanaerobacterales</taxon>
        <taxon>Thermoanaerobacteraceae</taxon>
        <taxon>Thermoanaerobacterium</taxon>
    </lineage>
</organism>
<dbReference type="Proteomes" id="UP000001626">
    <property type="component" value="Chromosome"/>
</dbReference>
<dbReference type="STRING" id="580327.Tthe_2319"/>
<dbReference type="GO" id="GO:0005886">
    <property type="term" value="C:plasma membrane"/>
    <property type="evidence" value="ECO:0007669"/>
    <property type="project" value="UniProtKB-SubCell"/>
</dbReference>
<evidence type="ECO:0000259" key="9">
    <source>
        <dbReference type="Pfam" id="PF12704"/>
    </source>
</evidence>
<dbReference type="EMBL" id="CP002171">
    <property type="protein sequence ID" value="ADL69791.1"/>
    <property type="molecule type" value="Genomic_DNA"/>
</dbReference>
<protein>
    <recommendedName>
        <fullName evidence="12">ABC transporter permease</fullName>
    </recommendedName>
</protein>
<dbReference type="PANTHER" id="PTHR30572:SF4">
    <property type="entry name" value="ABC TRANSPORTER PERMEASE YTRF"/>
    <property type="match status" value="1"/>
</dbReference>
<dbReference type="KEGG" id="ttm:Tthe_2319"/>
<dbReference type="OrthoDB" id="9793166at2"/>
<feature type="transmembrane region" description="Helical" evidence="7">
    <location>
        <begin position="362"/>
        <end position="382"/>
    </location>
</feature>
<evidence type="ECO:0000256" key="1">
    <source>
        <dbReference type="ARBA" id="ARBA00004651"/>
    </source>
</evidence>
<evidence type="ECO:0000313" key="10">
    <source>
        <dbReference type="EMBL" id="ADL69791.1"/>
    </source>
</evidence>
<dbReference type="GO" id="GO:0022857">
    <property type="term" value="F:transmembrane transporter activity"/>
    <property type="evidence" value="ECO:0007669"/>
    <property type="project" value="TreeGrafter"/>
</dbReference>
<feature type="transmembrane region" description="Helical" evidence="7">
    <location>
        <begin position="739"/>
        <end position="758"/>
    </location>
</feature>
<sequence>MAHFITFYALSEAKGMIIKMNKYLFEVISAYIKKYRSRSLAICLGIILCTALIVGVGTLADSAKHANVTKTKYESGIYHVRYNIDIDESKLKMIKNEPNVEKIGISSYYDSTVPDGRIILNIIKANKDYVQLTNSKVIKGRFPVKDDEIAIEEWVLKNMGVNPEPGTKINFNLYGKKTNETYILTGILQDRPRLKSSGQMEAILNLNENDSYKDAQVYVEFDENTDINKDIQNIAEDLKIDNKYVRKNNMLLESLGSSKKIDPTFLLISLIAGVVSLIVILGIFNISILQRLSEYGIMRAVGAGSLQILMLLFYELLTLLLISTPIGIVGGRAGAKFLSSIAGNLFTEGKVDIKNIVLSPRVFLMSIIINLISIIIVTLVTYRSIKRLTLIDSIRKNLNTDIKYKKVLIKTDFLYRILPFSKYISFRNIFRNKKSFYMIILSMCLGSTIFIISNFYAELTAAQINKEAETSKINTDYKIEIIPGTNLSVGIPFEDIQEIKNLEGIEEVKTIQPIYGRMKLKKENIAEPLYFEQINDSPYFKEVLNGLLVKEPNSDEYILKNDIYGYDDKLLKEMKKYVKKGQIDIEKMKKEKIAIIAIPHPMNTKHLSPDVVNLKVGDKITESFRKDGDTGEEFFRMEDANAQFKEEEFTVGAIVEKLIDSSDYYAGNNSVQVVISNDILQKISGFKNYRLIDINVKPGYNSEKLYNQILKIAKRTQGATVLNLSNEKQKIKAFATNQLIFINTIVIVLFAISFLNIINNVSYSLISRVNEFGMIRAVGITNKEFRKMITFEGMTYGIFSSTLSVIFGLTGQVILFKYLGPILITPKFTIDWKIYLFIVIINILLGFSATFIVSKRVKRMSIVESISTIN</sequence>
<feature type="domain" description="MacB-like periplasmic core" evidence="9">
    <location>
        <begin position="41"/>
        <end position="229"/>
    </location>
</feature>
<proteinExistence type="inferred from homology"/>
<evidence type="ECO:0000256" key="2">
    <source>
        <dbReference type="ARBA" id="ARBA00022475"/>
    </source>
</evidence>
<evidence type="ECO:0000313" key="11">
    <source>
        <dbReference type="Proteomes" id="UP000001626"/>
    </source>
</evidence>
<evidence type="ECO:0000256" key="7">
    <source>
        <dbReference type="SAM" id="Phobius"/>
    </source>
</evidence>
<comment type="similarity">
    <text evidence="6">Belongs to the ABC-4 integral membrane protein family.</text>
</comment>
<feature type="transmembrane region" description="Helical" evidence="7">
    <location>
        <begin position="793"/>
        <end position="814"/>
    </location>
</feature>
<evidence type="ECO:0000256" key="3">
    <source>
        <dbReference type="ARBA" id="ARBA00022692"/>
    </source>
</evidence>
<evidence type="ECO:0000256" key="6">
    <source>
        <dbReference type="ARBA" id="ARBA00038076"/>
    </source>
</evidence>
<comment type="subcellular location">
    <subcellularLocation>
        <location evidence="1">Cell membrane</location>
        <topology evidence="1">Multi-pass membrane protein</topology>
    </subcellularLocation>
</comment>
<keyword evidence="2" id="KW-1003">Cell membrane</keyword>
<reference evidence="10 11" key="1">
    <citation type="submission" date="2010-08" db="EMBL/GenBank/DDBJ databases">
        <title>Complete sequence of Thermoanaerobacterium thermosaccharolyticum DSM 571.</title>
        <authorList>
            <consortium name="US DOE Joint Genome Institute"/>
            <person name="Lucas S."/>
            <person name="Copeland A."/>
            <person name="Lapidus A."/>
            <person name="Cheng J.-F."/>
            <person name="Bruce D."/>
            <person name="Goodwin L."/>
            <person name="Pitluck S."/>
            <person name="Teshima H."/>
            <person name="Detter J.C."/>
            <person name="Han C."/>
            <person name="Tapia R."/>
            <person name="Land M."/>
            <person name="Hauser L."/>
            <person name="Chang Y.-J."/>
            <person name="Jeffries C."/>
            <person name="Kyrpides N."/>
            <person name="Ivanova N."/>
            <person name="Mikhailova N."/>
            <person name="Hemme C.L."/>
            <person name="Woyke T."/>
        </authorList>
    </citation>
    <scope>NUCLEOTIDE SEQUENCE [LARGE SCALE GENOMIC DNA]</scope>
    <source>
        <strain evidence="11">ATCC 7956 / DSM 571 / NCIMB 9385 / NCA 3814 / NCTC 13789 / WDCM 00135 / 2032</strain>
    </source>
</reference>
<dbReference type="Pfam" id="PF02687">
    <property type="entry name" value="FtsX"/>
    <property type="match status" value="2"/>
</dbReference>
<feature type="transmembrane region" description="Helical" evidence="7">
    <location>
        <begin position="40"/>
        <end position="60"/>
    </location>
</feature>
<feature type="domain" description="ABC3 transporter permease C-terminal" evidence="8">
    <location>
        <begin position="267"/>
        <end position="384"/>
    </location>
</feature>
<evidence type="ECO:0008006" key="12">
    <source>
        <dbReference type="Google" id="ProtNLM"/>
    </source>
</evidence>
<accession>D9TS68</accession>
<dbReference type="Pfam" id="PF12704">
    <property type="entry name" value="MacB_PCD"/>
    <property type="match status" value="1"/>
</dbReference>
<gene>
    <name evidence="10" type="ordered locus">Tthe_2319</name>
</gene>
<dbReference type="AlphaFoldDB" id="D9TS68"/>
<feature type="transmembrane region" description="Helical" evidence="7">
    <location>
        <begin position="834"/>
        <end position="853"/>
    </location>
</feature>
<evidence type="ECO:0000256" key="4">
    <source>
        <dbReference type="ARBA" id="ARBA00022989"/>
    </source>
</evidence>
<dbReference type="PANTHER" id="PTHR30572">
    <property type="entry name" value="MEMBRANE COMPONENT OF TRANSPORTER-RELATED"/>
    <property type="match status" value="1"/>
</dbReference>
<keyword evidence="4 7" id="KW-1133">Transmembrane helix</keyword>
<dbReference type="eggNOG" id="COG0577">
    <property type="taxonomic scope" value="Bacteria"/>
</dbReference>
<feature type="transmembrane region" description="Helical" evidence="7">
    <location>
        <begin position="300"/>
        <end position="322"/>
    </location>
</feature>
<evidence type="ECO:0000256" key="5">
    <source>
        <dbReference type="ARBA" id="ARBA00023136"/>
    </source>
</evidence>
<feature type="transmembrane region" description="Helical" evidence="7">
    <location>
        <begin position="436"/>
        <end position="457"/>
    </location>
</feature>